<gene>
    <name evidence="5" type="ORF">FE263_00330</name>
</gene>
<accession>A0A5R9J800</accession>
<evidence type="ECO:0000256" key="4">
    <source>
        <dbReference type="SAM" id="MobiDB-lite"/>
    </source>
</evidence>
<keyword evidence="6" id="KW-1185">Reference proteome</keyword>
<proteinExistence type="predicted"/>
<sequence length="644" mass="68129">MKEAGLSGSGTNGHAGSDHRRRREADRLAAQAMRVHRADPGGARLQDAERLWQAALAQLPSHPASLHGLGLVAQQRGRFDIAIGLIGQAVAAEPMQADYTISLGLALLQQGHVEEARAALHIACLRAPRDARAWRGLAQALRRLGRMQEAEASLRHALALDPEDAGAWLSLGGVLQSGRRLAEAATAFREVTRRLPADPLGWHALATVLGEAGDAEGAGQAFRQVSLLLPDDAAARANLATALWAQDRLEQALEQFRAALLVAPDEPATLSGLGLVLMGLGETVEAEAVLSRASGMAQGNAAIAVNHGTALAALGLRREAEAVFAHVLEREPGHPAARFNHGTALLSRGALAEGWAGFEARRQLGRHPLEPLAPWDGEPCAGPVLIRAEQGLGDTIQFLRWVPLAAGRATLLLELPAGMHDLVRQSGLDRGAVLRAPDDAGPDEGDAPVAAAGLLSLPHLLQRPAPPPFRLRADPARVAYWRERLAAGRSARLVGLCWAGSPGYRFDRQRSMKLASLAPLGSVPGVRLVSLQAGAAAAQAAPTGLSLLRPALPEDWAETAALVSALDLVITVDTAIAHLAGALGGATWLLDRFGGDWRWGAGFAHGMTWYPGLRRFGPDEWSPPARAWDAVVSRVHDALEKEFA</sequence>
<dbReference type="SMART" id="SM00028">
    <property type="entry name" value="TPR"/>
    <property type="match status" value="8"/>
</dbReference>
<dbReference type="PROSITE" id="PS50005">
    <property type="entry name" value="TPR"/>
    <property type="match status" value="2"/>
</dbReference>
<reference evidence="5 6" key="1">
    <citation type="submission" date="2019-05" db="EMBL/GenBank/DDBJ databases">
        <authorList>
            <person name="Pankratov T."/>
            <person name="Grouzdev D."/>
        </authorList>
    </citation>
    <scope>NUCLEOTIDE SEQUENCE [LARGE SCALE GENOMIC DNA]</scope>
    <source>
        <strain evidence="5 6">KEBCLARHB70R</strain>
    </source>
</reference>
<feature type="repeat" description="TPR" evidence="3">
    <location>
        <begin position="233"/>
        <end position="266"/>
    </location>
</feature>
<dbReference type="OrthoDB" id="9778733at2"/>
<dbReference type="InterPro" id="IPR019734">
    <property type="entry name" value="TPR_rpt"/>
</dbReference>
<dbReference type="PANTHER" id="PTHR44227">
    <property type="match status" value="1"/>
</dbReference>
<dbReference type="InterPro" id="IPR052346">
    <property type="entry name" value="O-mannosyl-transferase_TMTC"/>
</dbReference>
<evidence type="ECO:0000256" key="2">
    <source>
        <dbReference type="ARBA" id="ARBA00022803"/>
    </source>
</evidence>
<name>A0A5R9J800_9PROT</name>
<comment type="caution">
    <text evidence="5">The sequence shown here is derived from an EMBL/GenBank/DDBJ whole genome shotgun (WGS) entry which is preliminary data.</text>
</comment>
<keyword evidence="2 3" id="KW-0802">TPR repeat</keyword>
<dbReference type="PANTHER" id="PTHR44227:SF3">
    <property type="entry name" value="PROTEIN O-MANNOSYL-TRANSFERASE TMTC4"/>
    <property type="match status" value="1"/>
</dbReference>
<feature type="region of interest" description="Disordered" evidence="4">
    <location>
        <begin position="1"/>
        <end position="27"/>
    </location>
</feature>
<dbReference type="SUPFAM" id="SSF53756">
    <property type="entry name" value="UDP-Glycosyltransferase/glycogen phosphorylase"/>
    <property type="match status" value="1"/>
</dbReference>
<keyword evidence="1" id="KW-0677">Repeat</keyword>
<dbReference type="InterPro" id="IPR011990">
    <property type="entry name" value="TPR-like_helical_dom_sf"/>
</dbReference>
<evidence type="ECO:0000256" key="3">
    <source>
        <dbReference type="PROSITE-ProRule" id="PRU00339"/>
    </source>
</evidence>
<dbReference type="Gene3D" id="3.40.50.2000">
    <property type="entry name" value="Glycogen Phosphorylase B"/>
    <property type="match status" value="1"/>
</dbReference>
<dbReference type="GO" id="GO:0000030">
    <property type="term" value="F:mannosyltransferase activity"/>
    <property type="evidence" value="ECO:0007669"/>
    <property type="project" value="TreeGrafter"/>
</dbReference>
<evidence type="ECO:0000313" key="5">
    <source>
        <dbReference type="EMBL" id="TLU73725.1"/>
    </source>
</evidence>
<feature type="repeat" description="TPR" evidence="3">
    <location>
        <begin position="131"/>
        <end position="164"/>
    </location>
</feature>
<dbReference type="Proteomes" id="UP000305654">
    <property type="component" value="Unassembled WGS sequence"/>
</dbReference>
<dbReference type="SUPFAM" id="SSF48452">
    <property type="entry name" value="TPR-like"/>
    <property type="match status" value="2"/>
</dbReference>
<dbReference type="GO" id="GO:0030968">
    <property type="term" value="P:endoplasmic reticulum unfolded protein response"/>
    <property type="evidence" value="ECO:0007669"/>
    <property type="project" value="TreeGrafter"/>
</dbReference>
<dbReference type="Gene3D" id="1.25.40.10">
    <property type="entry name" value="Tetratricopeptide repeat domain"/>
    <property type="match status" value="3"/>
</dbReference>
<dbReference type="AlphaFoldDB" id="A0A5R9J800"/>
<dbReference type="EMBL" id="VCDI01000001">
    <property type="protein sequence ID" value="TLU73725.1"/>
    <property type="molecule type" value="Genomic_DNA"/>
</dbReference>
<evidence type="ECO:0000313" key="6">
    <source>
        <dbReference type="Proteomes" id="UP000305654"/>
    </source>
</evidence>
<dbReference type="GO" id="GO:0035269">
    <property type="term" value="P:protein O-linked glycosylation via mannose"/>
    <property type="evidence" value="ECO:0007669"/>
    <property type="project" value="TreeGrafter"/>
</dbReference>
<evidence type="ECO:0000256" key="1">
    <source>
        <dbReference type="ARBA" id="ARBA00022737"/>
    </source>
</evidence>
<protein>
    <submittedName>
        <fullName evidence="5">Tetratricopeptide repeat protein</fullName>
    </submittedName>
</protein>
<dbReference type="RefSeq" id="WP_138323978.1">
    <property type="nucleotide sequence ID" value="NZ_VCDI01000001.1"/>
</dbReference>
<dbReference type="Pfam" id="PF13432">
    <property type="entry name" value="TPR_16"/>
    <property type="match status" value="4"/>
</dbReference>
<organism evidence="5 6">
    <name type="scientific">Lichenicoccus roseus</name>
    <dbReference type="NCBI Taxonomy" id="2683649"/>
    <lineage>
        <taxon>Bacteria</taxon>
        <taxon>Pseudomonadati</taxon>
        <taxon>Pseudomonadota</taxon>
        <taxon>Alphaproteobacteria</taxon>
        <taxon>Acetobacterales</taxon>
        <taxon>Acetobacteraceae</taxon>
        <taxon>Lichenicoccus</taxon>
    </lineage>
</organism>